<sequence>MIYIGSDHRGFALKEKLKTQLTEWGFEYEDMGPFEYNKDDDYPVFATAVGKAVALSLSKGNNAKGILICGSGIGVCITANKIKGIRAGTMSSPEQTKASVSDEDTNVLCLSADYTSEENNLAITKAFLESKFSGEERHVRRVNKIESLE</sequence>
<dbReference type="Gene3D" id="3.40.1400.10">
    <property type="entry name" value="Sugar-phosphate isomerase, RpiB/LacA/LacB"/>
    <property type="match status" value="1"/>
</dbReference>
<dbReference type="AlphaFoldDB" id="A0A1F8FAH1"/>
<dbReference type="InterPro" id="IPR036569">
    <property type="entry name" value="RpiB_LacA_LacB_sf"/>
</dbReference>
<dbReference type="NCBIfam" id="NF004051">
    <property type="entry name" value="PRK05571.1"/>
    <property type="match status" value="1"/>
</dbReference>
<dbReference type="Proteomes" id="UP000178908">
    <property type="component" value="Unassembled WGS sequence"/>
</dbReference>
<evidence type="ECO:0008006" key="4">
    <source>
        <dbReference type="Google" id="ProtNLM"/>
    </source>
</evidence>
<comment type="caution">
    <text evidence="2">The sequence shown here is derived from an EMBL/GenBank/DDBJ whole genome shotgun (WGS) entry which is preliminary data.</text>
</comment>
<gene>
    <name evidence="2" type="ORF">A3C61_03145</name>
</gene>
<dbReference type="InterPro" id="IPR003500">
    <property type="entry name" value="RpiB_LacA_LacB"/>
</dbReference>
<evidence type="ECO:0000313" key="2">
    <source>
        <dbReference type="EMBL" id="OGN10145.1"/>
    </source>
</evidence>
<dbReference type="EMBL" id="MGJO01000001">
    <property type="protein sequence ID" value="OGN10145.1"/>
    <property type="molecule type" value="Genomic_DNA"/>
</dbReference>
<dbReference type="GO" id="GO:0009052">
    <property type="term" value="P:pentose-phosphate shunt, non-oxidative branch"/>
    <property type="evidence" value="ECO:0007669"/>
    <property type="project" value="TreeGrafter"/>
</dbReference>
<dbReference type="PIRSF" id="PIRSF005384">
    <property type="entry name" value="RpiB_LacA_B"/>
    <property type="match status" value="1"/>
</dbReference>
<proteinExistence type="inferred from homology"/>
<comment type="similarity">
    <text evidence="1">Belongs to the LacAB/RpiB family.</text>
</comment>
<dbReference type="SUPFAM" id="SSF89623">
    <property type="entry name" value="Ribose/Galactose isomerase RpiB/AlsB"/>
    <property type="match status" value="1"/>
</dbReference>
<organism evidence="2 3">
    <name type="scientific">Candidatus Yanofskybacteria bacterium RIFCSPHIGHO2_02_FULL_39_10</name>
    <dbReference type="NCBI Taxonomy" id="1802674"/>
    <lineage>
        <taxon>Bacteria</taxon>
        <taxon>Candidatus Yanofskyibacteriota</taxon>
    </lineage>
</organism>
<accession>A0A1F8FAH1</accession>
<dbReference type="PANTHER" id="PTHR30345">
    <property type="entry name" value="RIBOSE-5-PHOSPHATE ISOMERASE B"/>
    <property type="match status" value="1"/>
</dbReference>
<dbReference type="NCBIfam" id="TIGR00689">
    <property type="entry name" value="rpiB_lacA_lacB"/>
    <property type="match status" value="1"/>
</dbReference>
<reference evidence="2 3" key="1">
    <citation type="journal article" date="2016" name="Nat. Commun.">
        <title>Thousands of microbial genomes shed light on interconnected biogeochemical processes in an aquifer system.</title>
        <authorList>
            <person name="Anantharaman K."/>
            <person name="Brown C.T."/>
            <person name="Hug L.A."/>
            <person name="Sharon I."/>
            <person name="Castelle C.J."/>
            <person name="Probst A.J."/>
            <person name="Thomas B.C."/>
            <person name="Singh A."/>
            <person name="Wilkins M.J."/>
            <person name="Karaoz U."/>
            <person name="Brodie E.L."/>
            <person name="Williams K.H."/>
            <person name="Hubbard S.S."/>
            <person name="Banfield J.F."/>
        </authorList>
    </citation>
    <scope>NUCLEOTIDE SEQUENCE [LARGE SCALE GENOMIC DNA]</scope>
</reference>
<dbReference type="GO" id="GO:0019316">
    <property type="term" value="P:D-allose catabolic process"/>
    <property type="evidence" value="ECO:0007669"/>
    <property type="project" value="TreeGrafter"/>
</dbReference>
<name>A0A1F8FAH1_9BACT</name>
<evidence type="ECO:0000256" key="1">
    <source>
        <dbReference type="ARBA" id="ARBA00008754"/>
    </source>
</evidence>
<protein>
    <recommendedName>
        <fullName evidence="4">Ribose-5-phosphate isomerase</fullName>
    </recommendedName>
</protein>
<evidence type="ECO:0000313" key="3">
    <source>
        <dbReference type="Proteomes" id="UP000178908"/>
    </source>
</evidence>
<dbReference type="Pfam" id="PF02502">
    <property type="entry name" value="LacAB_rpiB"/>
    <property type="match status" value="1"/>
</dbReference>
<dbReference type="PANTHER" id="PTHR30345:SF0">
    <property type="entry name" value="DNA DAMAGE-REPAIR_TOLERATION PROTEIN DRT102"/>
    <property type="match status" value="1"/>
</dbReference>
<dbReference type="GO" id="GO:0004751">
    <property type="term" value="F:ribose-5-phosphate isomerase activity"/>
    <property type="evidence" value="ECO:0007669"/>
    <property type="project" value="TreeGrafter"/>
</dbReference>